<keyword evidence="1" id="KW-0210">Decarboxylase</keyword>
<dbReference type="GO" id="GO:0008654">
    <property type="term" value="P:phospholipid biosynthetic process"/>
    <property type="evidence" value="ECO:0007669"/>
    <property type="project" value="InterPro"/>
</dbReference>
<dbReference type="PANTHER" id="PTHR10067">
    <property type="entry name" value="PHOSPHATIDYLSERINE DECARBOXYLASE"/>
    <property type="match status" value="1"/>
</dbReference>
<dbReference type="AlphaFoldDB" id="A0A7H8QV62"/>
<proteinExistence type="predicted"/>
<dbReference type="PANTHER" id="PTHR10067:SF13">
    <property type="entry name" value="PHOSPHATIDYLSERINE DECARBOXYLASE"/>
    <property type="match status" value="1"/>
</dbReference>
<dbReference type="Proteomes" id="UP000509510">
    <property type="component" value="Chromosome II"/>
</dbReference>
<keyword evidence="2" id="KW-0456">Lyase</keyword>
<gene>
    <name evidence="3" type="ORF">TRUGW13939_04814</name>
</gene>
<sequence length="399" mass="45008">MSEPGVVDELKSFIETEKGAKKNFEDAIEHAKNTKTGAPKQMKQYGIATLADFYKYLHDFVHWIPFENLDGSEPYVRMCLMYFIFEQPSVRHYQTQLKPETSGQKRYQLSPISQWLVKFAQLQGSFLSSIGSINDSTLATFTDVTGEKSYRVDDYIKPDGGWKTFNDFFSRSLKPEKRPIAGKGKDTIVASPADNKYGGQVPISDDGKVNLPDINFKGIDWPVKDLIADTGLKDDTFNGGILIHSFLAPYDYHRFHAPVSGEVVLSKVIQAQVYLEVKGNGNEVVPIRRPYHQFKDSNDVDAPDDPGYQWCQTRGVLVLKTNNYGYVAAIPAGMCQISSVHMTAKVGNNLEKGDEFGHFLFGGSDMVLLFEKQAKFKYQYGETDYHKFLMGEQFGTLEK</sequence>
<evidence type="ECO:0000256" key="2">
    <source>
        <dbReference type="ARBA" id="ARBA00023239"/>
    </source>
</evidence>
<dbReference type="InterPro" id="IPR003817">
    <property type="entry name" value="PS_Dcarbxylase"/>
</dbReference>
<dbReference type="OrthoDB" id="5973539at2759"/>
<reference evidence="4" key="1">
    <citation type="submission" date="2020-06" db="EMBL/GenBank/DDBJ databases">
        <title>A chromosome-scale genome assembly of Talaromyces rugulosus W13939.</title>
        <authorList>
            <person name="Wang B."/>
            <person name="Guo L."/>
            <person name="Ye K."/>
            <person name="Wang L."/>
        </authorList>
    </citation>
    <scope>NUCLEOTIDE SEQUENCE [LARGE SCALE GENOMIC DNA]</scope>
    <source>
        <strain evidence="4">W13939</strain>
    </source>
</reference>
<organism evidence="3 4">
    <name type="scientific">Talaromyces rugulosus</name>
    <name type="common">Penicillium rugulosum</name>
    <dbReference type="NCBI Taxonomy" id="121627"/>
    <lineage>
        <taxon>Eukaryota</taxon>
        <taxon>Fungi</taxon>
        <taxon>Dikarya</taxon>
        <taxon>Ascomycota</taxon>
        <taxon>Pezizomycotina</taxon>
        <taxon>Eurotiomycetes</taxon>
        <taxon>Eurotiomycetidae</taxon>
        <taxon>Eurotiales</taxon>
        <taxon>Trichocomaceae</taxon>
        <taxon>Talaromyces</taxon>
        <taxon>Talaromyces sect. Islandici</taxon>
    </lineage>
</organism>
<evidence type="ECO:0008006" key="5">
    <source>
        <dbReference type="Google" id="ProtNLM"/>
    </source>
</evidence>
<name>A0A7H8QV62_TALRU</name>
<dbReference type="RefSeq" id="XP_035343874.1">
    <property type="nucleotide sequence ID" value="XM_035487981.1"/>
</dbReference>
<dbReference type="KEGG" id="trg:TRUGW13939_04814"/>
<evidence type="ECO:0000313" key="3">
    <source>
        <dbReference type="EMBL" id="QKX57696.1"/>
    </source>
</evidence>
<dbReference type="GO" id="GO:0004609">
    <property type="term" value="F:phosphatidylserine decarboxylase activity"/>
    <property type="evidence" value="ECO:0007669"/>
    <property type="project" value="InterPro"/>
</dbReference>
<keyword evidence="4" id="KW-1185">Reference proteome</keyword>
<evidence type="ECO:0000313" key="4">
    <source>
        <dbReference type="Proteomes" id="UP000509510"/>
    </source>
</evidence>
<evidence type="ECO:0000256" key="1">
    <source>
        <dbReference type="ARBA" id="ARBA00022793"/>
    </source>
</evidence>
<dbReference type="Pfam" id="PF02666">
    <property type="entry name" value="PS_Dcarbxylase"/>
    <property type="match status" value="1"/>
</dbReference>
<protein>
    <recommendedName>
        <fullName evidence="5">Phosphatidylserine decarboxylase</fullName>
    </recommendedName>
</protein>
<dbReference type="EMBL" id="CP055899">
    <property type="protein sequence ID" value="QKX57696.1"/>
    <property type="molecule type" value="Genomic_DNA"/>
</dbReference>
<accession>A0A7H8QV62</accession>
<dbReference type="GeneID" id="55992314"/>